<accession>A0A378VXK7</accession>
<organism evidence="1">
    <name type="scientific">Neisseria gonorrhoeae</name>
    <dbReference type="NCBI Taxonomy" id="485"/>
    <lineage>
        <taxon>Bacteria</taxon>
        <taxon>Pseudomonadati</taxon>
        <taxon>Pseudomonadota</taxon>
        <taxon>Betaproteobacteria</taxon>
        <taxon>Neisseriales</taxon>
        <taxon>Neisseriaceae</taxon>
        <taxon>Neisseria</taxon>
    </lineage>
</organism>
<name>A0A378VXK7_NEIGO</name>
<reference evidence="1" key="1">
    <citation type="submission" date="2018-06" db="EMBL/GenBank/DDBJ databases">
        <authorList>
            <consortium name="Pathogen Informatics"/>
            <person name="Doyle S."/>
        </authorList>
    </citation>
    <scope>NUCLEOTIDE SEQUENCE [LARGE SCALE GENOMIC DNA]</scope>
    <source>
        <strain evidence="1">NCTC11421</strain>
    </source>
</reference>
<sequence length="79" mass="8805">MAGDCRFIARAQARQNLSYPVGGVWQGNRDGLQRALLQLEGVEDIGFSFDGQTVYLKVLQKGFDQAAAEKSLQEFKKCH</sequence>
<dbReference type="AlphaFoldDB" id="A0A378VXK7"/>
<proteinExistence type="predicted"/>
<dbReference type="Gene3D" id="3.30.70.100">
    <property type="match status" value="1"/>
</dbReference>
<dbReference type="EMBL" id="UGRI01000001">
    <property type="protein sequence ID" value="SUA20978.1"/>
    <property type="molecule type" value="Genomic_DNA"/>
</dbReference>
<gene>
    <name evidence="1" type="ORF">NCTC11421_01083</name>
</gene>
<evidence type="ECO:0000313" key="1">
    <source>
        <dbReference type="EMBL" id="SUA20978.1"/>
    </source>
</evidence>
<protein>
    <submittedName>
        <fullName evidence="1">Drug resistance translocase family protein</fullName>
    </submittedName>
</protein>